<proteinExistence type="predicted"/>
<dbReference type="EMBL" id="FCOL02000065">
    <property type="protein sequence ID" value="SAL81680.1"/>
    <property type="molecule type" value="Genomic_DNA"/>
</dbReference>
<dbReference type="RefSeq" id="WP_235025390.1">
    <property type="nucleotide sequence ID" value="NZ_FCOL02000065.1"/>
</dbReference>
<evidence type="ECO:0000313" key="1">
    <source>
        <dbReference type="EMBL" id="SAL81680.1"/>
    </source>
</evidence>
<comment type="caution">
    <text evidence="1">The sequence shown here is derived from an EMBL/GenBank/DDBJ whole genome shotgun (WGS) entry which is preliminary data.</text>
</comment>
<accession>A0A158KM87</accession>
<name>A0A158KM87_9BURK</name>
<sequence length="68" mass="7248">MLTQYVGWKDVRSAMRYIDAADPFAQHRIESALAATPASAPPEPVIVTPSSLQLTVVSASTSPRPKPA</sequence>
<organism evidence="1 2">
    <name type="scientific">Caballeronia terrestris</name>
    <dbReference type="NCBI Taxonomy" id="1226301"/>
    <lineage>
        <taxon>Bacteria</taxon>
        <taxon>Pseudomonadati</taxon>
        <taxon>Pseudomonadota</taxon>
        <taxon>Betaproteobacteria</taxon>
        <taxon>Burkholderiales</taxon>
        <taxon>Burkholderiaceae</taxon>
        <taxon>Caballeronia</taxon>
    </lineage>
</organism>
<evidence type="ECO:0000313" key="2">
    <source>
        <dbReference type="Proteomes" id="UP000054925"/>
    </source>
</evidence>
<keyword evidence="2" id="KW-1185">Reference proteome</keyword>
<gene>
    <name evidence="1" type="ORF">AWB67_05907</name>
</gene>
<reference evidence="1" key="1">
    <citation type="submission" date="2016-01" db="EMBL/GenBank/DDBJ databases">
        <authorList>
            <person name="Peeters C."/>
        </authorList>
    </citation>
    <scope>NUCLEOTIDE SEQUENCE [LARGE SCALE GENOMIC DNA]</scope>
    <source>
        <strain evidence="1">LMG 22937</strain>
    </source>
</reference>
<dbReference type="AlphaFoldDB" id="A0A158KM87"/>
<protein>
    <submittedName>
        <fullName evidence="1">Uncharacterized protein</fullName>
    </submittedName>
</protein>
<dbReference type="Proteomes" id="UP000054925">
    <property type="component" value="Unassembled WGS sequence"/>
</dbReference>